<keyword evidence="2 5" id="KW-0378">Hydrolase</keyword>
<dbReference type="KEGG" id="dbr:Deba_2031"/>
<dbReference type="InterPro" id="IPR029132">
    <property type="entry name" value="CBAH/NAAA_C"/>
</dbReference>
<dbReference type="Gene3D" id="3.60.60.10">
    <property type="entry name" value="Penicillin V Acylase, Chain A"/>
    <property type="match status" value="1"/>
</dbReference>
<dbReference type="PANTHER" id="PTHR35527">
    <property type="entry name" value="CHOLOYLGLYCINE HYDROLASE"/>
    <property type="match status" value="1"/>
</dbReference>
<dbReference type="STRING" id="644282.Deba_2031"/>
<dbReference type="MEROPS" id="C59.001"/>
<dbReference type="HOGENOM" id="CLU_045206_1_2_7"/>
<sequence>MKMGKISLVALVLCQIIACGAVGRAAACTGVSLQAADGAVVYGRTMEWGNYDLGSRVNIVPRGVELIGATPDGKPGHKWSTKLGVVGVDCLGKDLLLDGMNEAGLTVGAFYHPGFAEYGPYGPADAAKTISPSDVTTFILSQFATIEQTRQGMAKVLVAPVVEPTLGFPFPVHFLVTEPSGKAIVIEFLKGKMVIFDNPLGVITNAPSFDWHLTNLRNYINLSPTSLANKKIRGLELTPVGVGSGMIGLPGDFTPPSRFVRAVTFTQTARPTADGPETIYEFFRIMDNFNLPMHAGEGPKDAAQSTRGMRSSTLWTTAYDTKNKVLYYHTQHNRRVRKVEVGAIDFGALKGGPRHIPLDKVKAQDIEDVTPKF</sequence>
<gene>
    <name evidence="5" type="ordered locus">Deba_2031</name>
</gene>
<feature type="signal peptide" evidence="3">
    <location>
        <begin position="1"/>
        <end position="20"/>
    </location>
</feature>
<protein>
    <submittedName>
        <fullName evidence="5">Choloylglycine hydrolase</fullName>
        <ecNumber evidence="5">3.5.1.24</ecNumber>
    </submittedName>
</protein>
<evidence type="ECO:0000256" key="1">
    <source>
        <dbReference type="ARBA" id="ARBA00006625"/>
    </source>
</evidence>
<dbReference type="Pfam" id="PF02275">
    <property type="entry name" value="CBAH"/>
    <property type="match status" value="1"/>
</dbReference>
<reference evidence="5 6" key="1">
    <citation type="journal article" date="2010" name="Stand. Genomic Sci.">
        <title>Complete genome sequence of Desulfarculus baarsii type strain (2st14).</title>
        <authorList>
            <person name="Sun H."/>
            <person name="Spring S."/>
            <person name="Lapidus A."/>
            <person name="Davenport K."/>
            <person name="Del Rio T.G."/>
            <person name="Tice H."/>
            <person name="Nolan M."/>
            <person name="Copeland A."/>
            <person name="Cheng J.F."/>
            <person name="Lucas S."/>
            <person name="Tapia R."/>
            <person name="Goodwin L."/>
            <person name="Pitluck S."/>
            <person name="Ivanova N."/>
            <person name="Pagani I."/>
            <person name="Mavromatis K."/>
            <person name="Ovchinnikova G."/>
            <person name="Pati A."/>
            <person name="Chen A."/>
            <person name="Palaniappan K."/>
            <person name="Hauser L."/>
            <person name="Chang Y.J."/>
            <person name="Jeffries C.D."/>
            <person name="Detter J.C."/>
            <person name="Han C."/>
            <person name="Rohde M."/>
            <person name="Brambilla E."/>
            <person name="Goker M."/>
            <person name="Woyke T."/>
            <person name="Bristow J."/>
            <person name="Eisen J.A."/>
            <person name="Markowitz V."/>
            <person name="Hugenholtz P."/>
            <person name="Kyrpides N.C."/>
            <person name="Klenk H.P."/>
            <person name="Land M."/>
        </authorList>
    </citation>
    <scope>NUCLEOTIDE SEQUENCE [LARGE SCALE GENOMIC DNA]</scope>
    <source>
        <strain evidence="6">ATCC 33931 / DSM 2075 / LMG 7858 / VKM B-1802 / 2st14</strain>
    </source>
</reference>
<evidence type="ECO:0000259" key="4">
    <source>
        <dbReference type="Pfam" id="PF02275"/>
    </source>
</evidence>
<name>E1QI79_DESB2</name>
<organism evidence="5 6">
    <name type="scientific">Desulfarculus baarsii (strain ATCC 33931 / DSM 2075 / LMG 7858 / VKM B-1802 / 2st14)</name>
    <dbReference type="NCBI Taxonomy" id="644282"/>
    <lineage>
        <taxon>Bacteria</taxon>
        <taxon>Pseudomonadati</taxon>
        <taxon>Thermodesulfobacteriota</taxon>
        <taxon>Desulfarculia</taxon>
        <taxon>Desulfarculales</taxon>
        <taxon>Desulfarculaceae</taxon>
        <taxon>Desulfarculus</taxon>
    </lineage>
</organism>
<keyword evidence="3" id="KW-0732">Signal</keyword>
<evidence type="ECO:0000256" key="2">
    <source>
        <dbReference type="ARBA" id="ARBA00022801"/>
    </source>
</evidence>
<dbReference type="EC" id="3.5.1.24" evidence="5"/>
<dbReference type="GO" id="GO:0045302">
    <property type="term" value="F:choloylglycine hydrolase activity"/>
    <property type="evidence" value="ECO:0007669"/>
    <property type="project" value="UniProtKB-EC"/>
</dbReference>
<dbReference type="Proteomes" id="UP000009047">
    <property type="component" value="Chromosome"/>
</dbReference>
<dbReference type="OrthoDB" id="1265391at2"/>
<dbReference type="CDD" id="cd00542">
    <property type="entry name" value="Ntn_PVA"/>
    <property type="match status" value="1"/>
</dbReference>
<keyword evidence="6" id="KW-1185">Reference proteome</keyword>
<accession>E1QI79</accession>
<dbReference type="EMBL" id="CP002085">
    <property type="protein sequence ID" value="ADK85396.1"/>
    <property type="molecule type" value="Genomic_DNA"/>
</dbReference>
<evidence type="ECO:0000256" key="3">
    <source>
        <dbReference type="SAM" id="SignalP"/>
    </source>
</evidence>
<feature type="chain" id="PRO_5003150292" evidence="3">
    <location>
        <begin position="21"/>
        <end position="373"/>
    </location>
</feature>
<evidence type="ECO:0000313" key="5">
    <source>
        <dbReference type="EMBL" id="ADK85396.1"/>
    </source>
</evidence>
<proteinExistence type="inferred from homology"/>
<evidence type="ECO:0000313" key="6">
    <source>
        <dbReference type="Proteomes" id="UP000009047"/>
    </source>
</evidence>
<comment type="similarity">
    <text evidence="1">Belongs to the peptidase C59 family.</text>
</comment>
<dbReference type="InterPro" id="IPR052193">
    <property type="entry name" value="Peptidase_C59"/>
</dbReference>
<dbReference type="SUPFAM" id="SSF56235">
    <property type="entry name" value="N-terminal nucleophile aminohydrolases (Ntn hydrolases)"/>
    <property type="match status" value="1"/>
</dbReference>
<dbReference type="RefSeq" id="WP_013258837.1">
    <property type="nucleotide sequence ID" value="NC_014365.1"/>
</dbReference>
<dbReference type="AlphaFoldDB" id="E1QI79"/>
<feature type="domain" description="Choloylglycine hydrolase/NAAA C-terminal" evidence="4">
    <location>
        <begin position="28"/>
        <end position="341"/>
    </location>
</feature>
<dbReference type="InterPro" id="IPR029055">
    <property type="entry name" value="Ntn_hydrolases_N"/>
</dbReference>
<dbReference type="eggNOG" id="COG3049">
    <property type="taxonomic scope" value="Bacteria"/>
</dbReference>
<dbReference type="PANTHER" id="PTHR35527:SF2">
    <property type="entry name" value="HYDROLASE"/>
    <property type="match status" value="1"/>
</dbReference>